<dbReference type="EC" id="1.1.1.81" evidence="3"/>
<dbReference type="InterPro" id="IPR039760">
    <property type="entry name" value="MOFRL_protein"/>
</dbReference>
<keyword evidence="4" id="KW-1185">Reference proteome</keyword>
<dbReference type="InterPro" id="IPR038614">
    <property type="entry name" value="GK_N_sf"/>
</dbReference>
<dbReference type="InterPro" id="IPR025286">
    <property type="entry name" value="MOFRL_assoc_dom"/>
</dbReference>
<evidence type="ECO:0000259" key="1">
    <source>
        <dbReference type="Pfam" id="PF05161"/>
    </source>
</evidence>
<reference evidence="3 4" key="1">
    <citation type="submission" date="2023-07" db="EMBL/GenBank/DDBJ databases">
        <title>Sorghum-associated microbial communities from plants grown in Nebraska, USA.</title>
        <authorList>
            <person name="Schachtman D."/>
        </authorList>
    </citation>
    <scope>NUCLEOTIDE SEQUENCE [LARGE SCALE GENOMIC DNA]</scope>
    <source>
        <strain evidence="3 4">DS1027</strain>
    </source>
</reference>
<feature type="domain" description="MOFRL" evidence="1">
    <location>
        <begin position="318"/>
        <end position="424"/>
    </location>
</feature>
<evidence type="ECO:0000313" key="3">
    <source>
        <dbReference type="EMBL" id="MDR6512263.1"/>
    </source>
</evidence>
<protein>
    <submittedName>
        <fullName evidence="3">Hydroxypyruvate reductase</fullName>
        <ecNumber evidence="3">1.1.1.81</ecNumber>
    </submittedName>
</protein>
<sequence>MSDRIAIDDAAARRLLRLIHDAAIAASQPAAIMHRHVPPPPAGRCVVIGAGKAAAAMASALDAALLAQWGAQVPVSGVVATRHGHAAGLPPPARIAVVEAGHPVPDQHSLLAAQQIVAALHGLTSQDLVIALISGGGSACMEWPVDGMDLDALQALTRAMLESGASIAEINTVRRHLSRVKGGRLAALAAPAPVLTLLISDVPGDDPAAIASGPTLADATRATDALAIIARHRLPVPEAALAALRAAPPLPPMRGEHRIIASPRQALTAAADCARQAGLTPLILGDALEGEARELGRAMAGIARSAQTWGDPLRAPGVILSGGETTVTLAGGAYGRGGRNCEFALAMTVALDGAPGIWALAADSDGIDGSDDAAGAFVAPDTLARAGAAGASAAQALAGHDSYSFFAAIDDLLITGPSHTNVNDIRAVLVA</sequence>
<feature type="domain" description="MOFRL-associated" evidence="2">
    <location>
        <begin position="16"/>
        <end position="244"/>
    </location>
</feature>
<dbReference type="EMBL" id="JAVDRD010000008">
    <property type="protein sequence ID" value="MDR6512263.1"/>
    <property type="molecule type" value="Genomic_DNA"/>
</dbReference>
<dbReference type="InterPro" id="IPR037035">
    <property type="entry name" value="GK-like_C_sf"/>
</dbReference>
<dbReference type="SUPFAM" id="SSF82544">
    <property type="entry name" value="GckA/TtuD-like"/>
    <property type="match status" value="1"/>
</dbReference>
<dbReference type="Pfam" id="PF05161">
    <property type="entry name" value="MOFRL"/>
    <property type="match status" value="1"/>
</dbReference>
<dbReference type="GO" id="GO:0016618">
    <property type="term" value="F:hydroxypyruvate reductase [NAD(P)H] activity"/>
    <property type="evidence" value="ECO:0007669"/>
    <property type="project" value="UniProtKB-EC"/>
</dbReference>
<accession>A0ABU1MQ36</accession>
<evidence type="ECO:0000313" key="4">
    <source>
        <dbReference type="Proteomes" id="UP001184150"/>
    </source>
</evidence>
<dbReference type="Pfam" id="PF13660">
    <property type="entry name" value="DUF4147"/>
    <property type="match status" value="1"/>
</dbReference>
<keyword evidence="3" id="KW-0560">Oxidoreductase</keyword>
<name>A0ABU1MQ36_9SPHN</name>
<dbReference type="RefSeq" id="WP_309805894.1">
    <property type="nucleotide sequence ID" value="NZ_JAVDRD010000008.1"/>
</dbReference>
<comment type="caution">
    <text evidence="3">The sequence shown here is derived from an EMBL/GenBank/DDBJ whole genome shotgun (WGS) entry which is preliminary data.</text>
</comment>
<dbReference type="Gene3D" id="3.40.50.10180">
    <property type="entry name" value="Glycerate kinase, MOFRL-like N-terminal domain"/>
    <property type="match status" value="1"/>
</dbReference>
<dbReference type="InterPro" id="IPR007835">
    <property type="entry name" value="MOFRL"/>
</dbReference>
<evidence type="ECO:0000259" key="2">
    <source>
        <dbReference type="Pfam" id="PF13660"/>
    </source>
</evidence>
<proteinExistence type="predicted"/>
<dbReference type="Proteomes" id="UP001184150">
    <property type="component" value="Unassembled WGS sequence"/>
</dbReference>
<organism evidence="3 4">
    <name type="scientific">Novosphingobium capsulatum</name>
    <dbReference type="NCBI Taxonomy" id="13688"/>
    <lineage>
        <taxon>Bacteria</taxon>
        <taxon>Pseudomonadati</taxon>
        <taxon>Pseudomonadota</taxon>
        <taxon>Alphaproteobacteria</taxon>
        <taxon>Sphingomonadales</taxon>
        <taxon>Sphingomonadaceae</taxon>
        <taxon>Novosphingobium</taxon>
    </lineage>
</organism>
<dbReference type="PANTHER" id="PTHR12227:SF0">
    <property type="entry name" value="GLYCERATE KINASE"/>
    <property type="match status" value="1"/>
</dbReference>
<dbReference type="PANTHER" id="PTHR12227">
    <property type="entry name" value="GLYCERATE KINASE"/>
    <property type="match status" value="1"/>
</dbReference>
<dbReference type="Gene3D" id="3.40.1480.10">
    <property type="entry name" value="MOFRL domain"/>
    <property type="match status" value="1"/>
</dbReference>
<gene>
    <name evidence="3" type="ORF">J2792_003146</name>
</gene>